<comment type="caution">
    <text evidence="2">The sequence shown here is derived from an EMBL/GenBank/DDBJ whole genome shotgun (WGS) entry which is preliminary data.</text>
</comment>
<evidence type="ECO:0000313" key="2">
    <source>
        <dbReference type="EMBL" id="MFL0167274.1"/>
    </source>
</evidence>
<proteinExistence type="predicted"/>
<accession>A0ABW8SBW8</accession>
<dbReference type="EMBL" id="JBJIAB010000030">
    <property type="protein sequence ID" value="MFL0167274.1"/>
    <property type="molecule type" value="Genomic_DNA"/>
</dbReference>
<dbReference type="InterPro" id="IPR054254">
    <property type="entry name" value="DUF6985"/>
</dbReference>
<protein>
    <submittedName>
        <fullName evidence="2">DUF6985 domain-containing protein</fullName>
    </submittedName>
</protein>
<dbReference type="Pfam" id="PF22481">
    <property type="entry name" value="DUF6985"/>
    <property type="match status" value="1"/>
</dbReference>
<dbReference type="RefSeq" id="WP_406762176.1">
    <property type="nucleotide sequence ID" value="NZ_JBJIAB010000030.1"/>
</dbReference>
<name>A0ABW8SBW8_9CLOT</name>
<gene>
    <name evidence="2" type="ORF">ACJDTP_19570</name>
</gene>
<keyword evidence="3" id="KW-1185">Reference proteome</keyword>
<reference evidence="2 3" key="1">
    <citation type="submission" date="2024-11" db="EMBL/GenBank/DDBJ databases">
        <authorList>
            <person name="Heng Y.C."/>
            <person name="Lim A.C.H."/>
            <person name="Lee J.K.Y."/>
            <person name="Kittelmann S."/>
        </authorList>
    </citation>
    <scope>NUCLEOTIDE SEQUENCE [LARGE SCALE GENOMIC DNA]</scope>
    <source>
        <strain evidence="2 3">WILCCON 0112</strain>
    </source>
</reference>
<feature type="domain" description="DUF6985" evidence="1">
    <location>
        <begin position="9"/>
        <end position="144"/>
    </location>
</feature>
<dbReference type="Proteomes" id="UP001623600">
    <property type="component" value="Unassembled WGS sequence"/>
</dbReference>
<evidence type="ECO:0000259" key="1">
    <source>
        <dbReference type="Pfam" id="PF22481"/>
    </source>
</evidence>
<organism evidence="2 3">
    <name type="scientific">Candidatus Clostridium helianthi</name>
    <dbReference type="NCBI Taxonomy" id="3381660"/>
    <lineage>
        <taxon>Bacteria</taxon>
        <taxon>Bacillati</taxon>
        <taxon>Bacillota</taxon>
        <taxon>Clostridia</taxon>
        <taxon>Eubacteriales</taxon>
        <taxon>Clostridiaceae</taxon>
        <taxon>Clostridium</taxon>
    </lineage>
</organism>
<evidence type="ECO:0000313" key="3">
    <source>
        <dbReference type="Proteomes" id="UP001623600"/>
    </source>
</evidence>
<sequence length="146" mass="17011">MSTINDEVLGTLVFDRGWTKEENFKLWGYDLKLKIVFSAYENENINDDQRKGYINFKENLLDISSRSLRKTEEYIQKIENEVIPYIDFDRIPDDISRIVKPSSIMILESGNIGVLCDCSWDMDHGIAILISDRKNIEVGSQDIIWE</sequence>